<evidence type="ECO:0000259" key="2">
    <source>
        <dbReference type="Pfam" id="PF25547"/>
    </source>
</evidence>
<sequence>MTGPGTFTELNQGDSTRKNWAEQTLTRGSSIAGAASDLKDAAANTNGGSLADGSAAPEWTSAVIAARQEQMDLLSNPGAALLDNGLGFLVSIVMTPLIEIAEQAIGDPEQMRATGNGWEDVAKWLDSVAEQEPQRAEATSGTWVGQDGDAFRKQMTEFGDGTKALAQDVRGLKETLDGIADMFDMFVEMVINILTELIISLIIQWLAALAASWITAGASVGAASATTTASVGITGGRIATQVAKIQAQLYKWLKRLEELLNKIRESGKLGRLLTRGISKGKIEQVKDPNTGEVLREFATSKTSNVFMKGQGLHKTGEEALAANLAGKVIGGALGGKASLVGAGISGVTETLEGQAVKEIPKAMYDQANQRLSGQLSPEESKAAQEKGFS</sequence>
<dbReference type="OrthoDB" id="3655782at2"/>
<dbReference type="Proteomes" id="UP000199529">
    <property type="component" value="Unassembled WGS sequence"/>
</dbReference>
<organism evidence="3 4">
    <name type="scientific">Saccharopolyspora shandongensis</name>
    <dbReference type="NCBI Taxonomy" id="418495"/>
    <lineage>
        <taxon>Bacteria</taxon>
        <taxon>Bacillati</taxon>
        <taxon>Actinomycetota</taxon>
        <taxon>Actinomycetes</taxon>
        <taxon>Pseudonocardiales</taxon>
        <taxon>Pseudonocardiaceae</taxon>
        <taxon>Saccharopolyspora</taxon>
    </lineage>
</organism>
<dbReference type="SUPFAM" id="SSF140453">
    <property type="entry name" value="EsxAB dimer-like"/>
    <property type="match status" value="1"/>
</dbReference>
<feature type="region of interest" description="Disordered" evidence="1">
    <location>
        <begin position="368"/>
        <end position="389"/>
    </location>
</feature>
<dbReference type="STRING" id="418495.SAMN05216215_109018"/>
<evidence type="ECO:0000313" key="3">
    <source>
        <dbReference type="EMBL" id="SDZ52814.1"/>
    </source>
</evidence>
<dbReference type="InterPro" id="IPR057746">
    <property type="entry name" value="CpnT-like_N"/>
</dbReference>
<feature type="compositionally biased region" description="Polar residues" evidence="1">
    <location>
        <begin position="368"/>
        <end position="377"/>
    </location>
</feature>
<dbReference type="RefSeq" id="WP_093278380.1">
    <property type="nucleotide sequence ID" value="NZ_FNOK01000090.1"/>
</dbReference>
<dbReference type="InterPro" id="IPR036689">
    <property type="entry name" value="ESAT-6-like_sf"/>
</dbReference>
<dbReference type="Gene3D" id="1.10.287.1060">
    <property type="entry name" value="ESAT-6-like"/>
    <property type="match status" value="1"/>
</dbReference>
<dbReference type="EMBL" id="FNOK01000090">
    <property type="protein sequence ID" value="SDZ52814.1"/>
    <property type="molecule type" value="Genomic_DNA"/>
</dbReference>
<dbReference type="Pfam" id="PF25547">
    <property type="entry name" value="WXG100_2"/>
    <property type="match status" value="1"/>
</dbReference>
<reference evidence="4" key="1">
    <citation type="submission" date="2016-10" db="EMBL/GenBank/DDBJ databases">
        <authorList>
            <person name="Varghese N."/>
            <person name="Submissions S."/>
        </authorList>
    </citation>
    <scope>NUCLEOTIDE SEQUENCE [LARGE SCALE GENOMIC DNA]</scope>
    <source>
        <strain evidence="4">CGMCC 4.3530</strain>
    </source>
</reference>
<dbReference type="AlphaFoldDB" id="A0A1H3TRF7"/>
<evidence type="ECO:0000313" key="4">
    <source>
        <dbReference type="Proteomes" id="UP000199529"/>
    </source>
</evidence>
<evidence type="ECO:0000256" key="1">
    <source>
        <dbReference type="SAM" id="MobiDB-lite"/>
    </source>
</evidence>
<protein>
    <recommendedName>
        <fullName evidence="2">Outer membrane channel protein CpnT-like N-terminal domain-containing protein</fullName>
    </recommendedName>
</protein>
<name>A0A1H3TRF7_9PSEU</name>
<feature type="compositionally biased region" description="Basic and acidic residues" evidence="1">
    <location>
        <begin position="378"/>
        <end position="389"/>
    </location>
</feature>
<keyword evidence="4" id="KW-1185">Reference proteome</keyword>
<accession>A0A1H3TRF7</accession>
<gene>
    <name evidence="3" type="ORF">SAMN05216215_109018</name>
</gene>
<feature type="domain" description="Outer membrane channel protein CpnT-like N-terminal" evidence="2">
    <location>
        <begin position="106"/>
        <end position="229"/>
    </location>
</feature>
<proteinExistence type="predicted"/>